<dbReference type="AlphaFoldDB" id="A0A395MXE5"/>
<name>A0A395MXE5_9HYPO</name>
<sequence>MGCSSSTPVGDDARAPRPAKQNADPEKLEIPEVTWEKDEGWSHWICAKEQQLIESGRHNELPWLYQELMFNGARAYLAVRYPECEGNGTIEDMGDTHICMGADACSGNDKCKTPTKDYMVLDASFTGIVHSITLVVAKPPQKPTQDDQPWLVPGSELDSNEIAAAKHTLLEKLASARAMGMNLKHALINIFIGADLITCRFDASPKPPTINPCNEVWPQLLIDTLESMRKDTKKAPNAFRGLFAPCWFRQTVRAATNGFEGSTVWDEGPLPFKLPNGKMYHEPTRILVTRVYENMVERVEDIPFTATPPPFPGQADEESESVTLVRKADPTKDPGGIVRIALIIGISKSVVWPKVGDYVKSSIMRAGERAVMEYATSLHAKGVLERCTIRVYMGTDETVFKFVGDPRSLFPEMRALPGPHDLAIESDPANQNPTLDESLARDFNLKLSLLLKHDLMGSESQFQAVKKYMAEQAKNLSPDELRALLIKASHKMAKRFLTNNFPNCEVSDEGPFPVIHPDGSQTLDQDTRLMIARDSKQEVVAAMNIVPYPGDEASLYGDKTWIGTPELKEADDRLLRLLKKWYAEGKISKVDCMAQTMMAKDATIYRFDGEKFEDYSEERMKQFNWGR</sequence>
<reference evidence="2 3" key="1">
    <citation type="journal article" date="2018" name="PLoS Pathog.">
        <title>Evolution of structural diversity of trichothecenes, a family of toxins produced by plant pathogenic and entomopathogenic fungi.</title>
        <authorList>
            <person name="Proctor R.H."/>
            <person name="McCormick S.P."/>
            <person name="Kim H.S."/>
            <person name="Cardoza R.E."/>
            <person name="Stanley A.M."/>
            <person name="Lindo L."/>
            <person name="Kelly A."/>
            <person name="Brown D.W."/>
            <person name="Lee T."/>
            <person name="Vaughan M.M."/>
            <person name="Alexander N.J."/>
            <person name="Busman M."/>
            <person name="Gutierrez S."/>
        </authorList>
    </citation>
    <scope>NUCLEOTIDE SEQUENCE [LARGE SCALE GENOMIC DNA]</scope>
    <source>
        <strain evidence="2 3">NRRL 13405</strain>
    </source>
</reference>
<protein>
    <submittedName>
        <fullName evidence="2">Uncharacterized protein</fullName>
    </submittedName>
</protein>
<dbReference type="Proteomes" id="UP000265631">
    <property type="component" value="Unassembled WGS sequence"/>
</dbReference>
<comment type="caution">
    <text evidence="2">The sequence shown here is derived from an EMBL/GenBank/DDBJ whole genome shotgun (WGS) entry which is preliminary data.</text>
</comment>
<feature type="region of interest" description="Disordered" evidence="1">
    <location>
        <begin position="1"/>
        <end position="28"/>
    </location>
</feature>
<dbReference type="EMBL" id="PXXK01000067">
    <property type="protein sequence ID" value="RFN52390.1"/>
    <property type="molecule type" value="Genomic_DNA"/>
</dbReference>
<proteinExistence type="predicted"/>
<organism evidence="2 3">
    <name type="scientific">Fusarium flagelliforme</name>
    <dbReference type="NCBI Taxonomy" id="2675880"/>
    <lineage>
        <taxon>Eukaryota</taxon>
        <taxon>Fungi</taxon>
        <taxon>Dikarya</taxon>
        <taxon>Ascomycota</taxon>
        <taxon>Pezizomycotina</taxon>
        <taxon>Sordariomycetes</taxon>
        <taxon>Hypocreomycetidae</taxon>
        <taxon>Hypocreales</taxon>
        <taxon>Nectriaceae</taxon>
        <taxon>Fusarium</taxon>
        <taxon>Fusarium incarnatum-equiseti species complex</taxon>
    </lineage>
</organism>
<evidence type="ECO:0000313" key="3">
    <source>
        <dbReference type="Proteomes" id="UP000265631"/>
    </source>
</evidence>
<evidence type="ECO:0000256" key="1">
    <source>
        <dbReference type="SAM" id="MobiDB-lite"/>
    </source>
</evidence>
<evidence type="ECO:0000313" key="2">
    <source>
        <dbReference type="EMBL" id="RFN52390.1"/>
    </source>
</evidence>
<accession>A0A395MXE5</accession>
<keyword evidence="3" id="KW-1185">Reference proteome</keyword>
<gene>
    <name evidence="2" type="ORF">FIE12Z_3321</name>
</gene>